<organism evidence="2 3">
    <name type="scientific">Sclerotinia nivalis</name>
    <dbReference type="NCBI Taxonomy" id="352851"/>
    <lineage>
        <taxon>Eukaryota</taxon>
        <taxon>Fungi</taxon>
        <taxon>Dikarya</taxon>
        <taxon>Ascomycota</taxon>
        <taxon>Pezizomycotina</taxon>
        <taxon>Leotiomycetes</taxon>
        <taxon>Helotiales</taxon>
        <taxon>Sclerotiniaceae</taxon>
        <taxon>Sclerotinia</taxon>
    </lineage>
</organism>
<name>A0A9X0AA02_9HELO</name>
<evidence type="ECO:0000313" key="3">
    <source>
        <dbReference type="Proteomes" id="UP001152300"/>
    </source>
</evidence>
<gene>
    <name evidence="2" type="ORF">OCU04_012761</name>
</gene>
<accession>A0A9X0AA02</accession>
<protein>
    <submittedName>
        <fullName evidence="2">Uncharacterized protein</fullName>
    </submittedName>
</protein>
<comment type="caution">
    <text evidence="2">The sequence shown here is derived from an EMBL/GenBank/DDBJ whole genome shotgun (WGS) entry which is preliminary data.</text>
</comment>
<keyword evidence="3" id="KW-1185">Reference proteome</keyword>
<evidence type="ECO:0000256" key="1">
    <source>
        <dbReference type="SAM" id="MobiDB-lite"/>
    </source>
</evidence>
<dbReference type="EMBL" id="JAPEIS010000016">
    <property type="protein sequence ID" value="KAJ8058584.1"/>
    <property type="molecule type" value="Genomic_DNA"/>
</dbReference>
<reference evidence="2" key="1">
    <citation type="submission" date="2022-11" db="EMBL/GenBank/DDBJ databases">
        <title>Genome Resource of Sclerotinia nivalis Strain SnTB1, a Plant Pathogen Isolated from American Ginseng.</title>
        <authorList>
            <person name="Fan S."/>
        </authorList>
    </citation>
    <scope>NUCLEOTIDE SEQUENCE</scope>
    <source>
        <strain evidence="2">SnTB1</strain>
    </source>
</reference>
<proteinExistence type="predicted"/>
<dbReference type="AlphaFoldDB" id="A0A9X0AA02"/>
<feature type="region of interest" description="Disordered" evidence="1">
    <location>
        <begin position="133"/>
        <end position="204"/>
    </location>
</feature>
<sequence length="346" mass="38214">MGESNSLRGAEFDEAISHLKSEGIMKLSNQLGADAVANQILDSALAPFRWDVVDSRTITSDLSIESRTFPISPSVGSKTFPTSPSVESNFFPINPSVESKPFPISPSVKSKTIPVSSSIGSRISPIKPNSISSILNPPEAAQEPHLPPSEILSRHHNRSKGSGEQLELRNSCGKRRRVNSVSTPDPILPSSPNASGRLSYRKMGSCPVDQNKMERIFGKRLFDGMMGSRKKSEDCNHQITNALCVHYPYLDSKEDFIYKIWVCSSIGKDIFQTTMGEGDGLRDLLGDILIEGMEASLCRQRESRRKIGAACAFRIFSSNDDDASDYEVEMKLDFQIGKVVMFDLFR</sequence>
<evidence type="ECO:0000313" key="2">
    <source>
        <dbReference type="EMBL" id="KAJ8058584.1"/>
    </source>
</evidence>
<dbReference type="OrthoDB" id="5424905at2759"/>
<dbReference type="Proteomes" id="UP001152300">
    <property type="component" value="Unassembled WGS sequence"/>
</dbReference>